<organism evidence="2 3">
    <name type="scientific">Leptidea sinapis</name>
    <dbReference type="NCBI Taxonomy" id="189913"/>
    <lineage>
        <taxon>Eukaryota</taxon>
        <taxon>Metazoa</taxon>
        <taxon>Ecdysozoa</taxon>
        <taxon>Arthropoda</taxon>
        <taxon>Hexapoda</taxon>
        <taxon>Insecta</taxon>
        <taxon>Pterygota</taxon>
        <taxon>Neoptera</taxon>
        <taxon>Endopterygota</taxon>
        <taxon>Lepidoptera</taxon>
        <taxon>Glossata</taxon>
        <taxon>Ditrysia</taxon>
        <taxon>Papilionoidea</taxon>
        <taxon>Pieridae</taxon>
        <taxon>Dismorphiinae</taxon>
        <taxon>Leptidea</taxon>
    </lineage>
</organism>
<evidence type="ECO:0000313" key="3">
    <source>
        <dbReference type="Proteomes" id="UP000324832"/>
    </source>
</evidence>
<proteinExistence type="predicted"/>
<keyword evidence="1" id="KW-0732">Signal</keyword>
<dbReference type="AlphaFoldDB" id="A0A5E4QGY7"/>
<feature type="signal peptide" evidence="1">
    <location>
        <begin position="1"/>
        <end position="16"/>
    </location>
</feature>
<accession>A0A5E4QGY7</accession>
<keyword evidence="3" id="KW-1185">Reference proteome</keyword>
<reference evidence="2 3" key="1">
    <citation type="submission" date="2017-07" db="EMBL/GenBank/DDBJ databases">
        <authorList>
            <person name="Talla V."/>
            <person name="Backstrom N."/>
        </authorList>
    </citation>
    <scope>NUCLEOTIDE SEQUENCE [LARGE SCALE GENOMIC DNA]</scope>
</reference>
<dbReference type="EMBL" id="FZQP02003200">
    <property type="protein sequence ID" value="VVC97474.1"/>
    <property type="molecule type" value="Genomic_DNA"/>
</dbReference>
<name>A0A5E4QGY7_9NEOP</name>
<evidence type="ECO:0000256" key="1">
    <source>
        <dbReference type="SAM" id="SignalP"/>
    </source>
</evidence>
<dbReference type="Proteomes" id="UP000324832">
    <property type="component" value="Unassembled WGS sequence"/>
</dbReference>
<evidence type="ECO:0000313" key="2">
    <source>
        <dbReference type="EMBL" id="VVC97474.1"/>
    </source>
</evidence>
<feature type="chain" id="PRO_5022905829" evidence="1">
    <location>
        <begin position="17"/>
        <end position="78"/>
    </location>
</feature>
<gene>
    <name evidence="2" type="ORF">LSINAPIS_LOCUS8737</name>
</gene>
<sequence>MFILLVYLYIYLLGQSQSTLLQQININDDTLPQLVTYLASENLSTVAVAGEEFTRKISTNTSQAEEICQTPRSPAVEG</sequence>
<protein>
    <submittedName>
        <fullName evidence="2">Uncharacterized protein</fullName>
    </submittedName>
</protein>